<dbReference type="Gene3D" id="3.10.105.10">
    <property type="entry name" value="Dipeptide-binding Protein, Domain 3"/>
    <property type="match status" value="1"/>
</dbReference>
<gene>
    <name evidence="4" type="ORF">CEP50_03270</name>
</gene>
<dbReference type="Gene3D" id="3.40.190.10">
    <property type="entry name" value="Periplasmic binding protein-like II"/>
    <property type="match status" value="1"/>
</dbReference>
<proteinExistence type="predicted"/>
<dbReference type="PROSITE" id="PS51257">
    <property type="entry name" value="PROKAR_LIPOPROTEIN"/>
    <property type="match status" value="1"/>
</dbReference>
<dbReference type="EMBL" id="PVSR01000002">
    <property type="protein sequence ID" value="PRW64850.1"/>
    <property type="molecule type" value="Genomic_DNA"/>
</dbReference>
<dbReference type="SUPFAM" id="SSF53850">
    <property type="entry name" value="Periplasmic binding protein-like II"/>
    <property type="match status" value="1"/>
</dbReference>
<name>A0A2T0H0I9_ACTMO</name>
<dbReference type="STRING" id="1050202.GCA_000384035_00622"/>
<dbReference type="InterPro" id="IPR039424">
    <property type="entry name" value="SBP_5"/>
</dbReference>
<dbReference type="GO" id="GO:1904680">
    <property type="term" value="F:peptide transmembrane transporter activity"/>
    <property type="evidence" value="ECO:0007669"/>
    <property type="project" value="TreeGrafter"/>
</dbReference>
<dbReference type="Pfam" id="PF00496">
    <property type="entry name" value="SBP_bac_5"/>
    <property type="match status" value="1"/>
</dbReference>
<dbReference type="AlphaFoldDB" id="A0A2T0H0I9"/>
<evidence type="ECO:0000313" key="5">
    <source>
        <dbReference type="Proteomes" id="UP000239352"/>
    </source>
</evidence>
<evidence type="ECO:0000259" key="3">
    <source>
        <dbReference type="Pfam" id="PF00496"/>
    </source>
</evidence>
<evidence type="ECO:0000256" key="2">
    <source>
        <dbReference type="SAM" id="SignalP"/>
    </source>
</evidence>
<evidence type="ECO:0000313" key="4">
    <source>
        <dbReference type="EMBL" id="PRW64850.1"/>
    </source>
</evidence>
<reference evidence="4 5" key="1">
    <citation type="submission" date="2018-03" db="EMBL/GenBank/DDBJ databases">
        <title>Actinopolyspora mortivallis from Sahara, screening for active biomolecules.</title>
        <authorList>
            <person name="Selama O."/>
            <person name="Wellington E.M.H."/>
            <person name="Hacene H."/>
        </authorList>
    </citation>
    <scope>NUCLEOTIDE SEQUENCE [LARGE SCALE GENOMIC DNA]</scope>
    <source>
        <strain evidence="4 5">M5A</strain>
    </source>
</reference>
<accession>A0A2T0H0I9</accession>
<dbReference type="CDD" id="cd08501">
    <property type="entry name" value="PBP2_Lpqw"/>
    <property type="match status" value="1"/>
</dbReference>
<feature type="domain" description="Solute-binding protein family 5" evidence="3">
    <location>
        <begin position="112"/>
        <end position="432"/>
    </location>
</feature>
<comment type="caution">
    <text evidence="4">The sequence shown here is derived from an EMBL/GenBank/DDBJ whole genome shotgun (WGS) entry which is preliminary data.</text>
</comment>
<keyword evidence="2" id="KW-0732">Signal</keyword>
<dbReference type="InterPro" id="IPR000914">
    <property type="entry name" value="SBP_5_dom"/>
</dbReference>
<feature type="signal peptide" evidence="2">
    <location>
        <begin position="1"/>
        <end position="28"/>
    </location>
</feature>
<dbReference type="PANTHER" id="PTHR30290">
    <property type="entry name" value="PERIPLASMIC BINDING COMPONENT OF ABC TRANSPORTER"/>
    <property type="match status" value="1"/>
</dbReference>
<protein>
    <submittedName>
        <fullName evidence="4">Peptide ABC transporter substrate-binding protein</fullName>
    </submittedName>
</protein>
<organism evidence="4 5">
    <name type="scientific">Actinopolyspora mortivallis</name>
    <dbReference type="NCBI Taxonomy" id="33906"/>
    <lineage>
        <taxon>Bacteria</taxon>
        <taxon>Bacillati</taxon>
        <taxon>Actinomycetota</taxon>
        <taxon>Actinomycetes</taxon>
        <taxon>Actinopolysporales</taxon>
        <taxon>Actinopolysporaceae</taxon>
        <taxon>Actinopolyspora</taxon>
    </lineage>
</organism>
<feature type="compositionally biased region" description="Pro residues" evidence="1">
    <location>
        <begin position="42"/>
        <end position="52"/>
    </location>
</feature>
<dbReference type="Proteomes" id="UP000239352">
    <property type="component" value="Unassembled WGS sequence"/>
</dbReference>
<dbReference type="Gene3D" id="3.90.76.10">
    <property type="entry name" value="Dipeptide-binding Protein, Domain 1"/>
    <property type="match status" value="1"/>
</dbReference>
<dbReference type="InParanoid" id="A0A2T0H0I9"/>
<sequence length="582" mass="62981">MYRSRFRPFPAAALVLVFLSVLTGCTNAPPPPVVSSTTPRPSSEPPTEPPQPRVVVAGVEKLEGGFNPHALADQSQLTDALSELMLPSVFVPGPDGEQVLNTTLMKSAEVVPDTDRFTVRYRIRTDAGWSDGAPIAAEDFVYLWEQMRSQDGVVNPVGYRMISDVRSQQGGKTVLVTFDRPYPGWKSLFDHLLPAHLVKDAPGGWEDTLDDGYPASGGPFAIRQFDLDRGQIVLMRNERYWAEPAKSDRIVVRAADRQANLNALSSGNVQLGMFDPDAETMRALRGLGEDVRLITLPRPLVSTLFLRRSSPQLNDVRVRRAVLAALDRNALVSTGTGGGPDEERRAHAQVLAPSQPGYSATEPAGEFSDSPDPQRVRKLLREAGYEHTDGSWVRDGTPLNLVIAAQFEEDSYEAVANAAADQLAAQDIGATVITPEGDELYRTMLPTDPGRMDPPESAGIDLAVAPRPVSADPASTLAAQWGCPSVDPDTGSTATFGPTGFCDRMLQPTIEAVTTGRIPFARASGRVEPVVWSSALALPLYQETRVLAVRRELRGVEDGPGFATPFSTVGEWIGAPGESYDW</sequence>
<feature type="chain" id="PRO_5015752967" evidence="2">
    <location>
        <begin position="29"/>
        <end position="582"/>
    </location>
</feature>
<dbReference type="PANTHER" id="PTHR30290:SF65">
    <property type="entry name" value="MONOACYL PHOSPHATIDYLINOSITOL TETRAMANNOSIDE-BINDING PROTEIN LPQW-RELATED"/>
    <property type="match status" value="1"/>
</dbReference>
<keyword evidence="5" id="KW-1185">Reference proteome</keyword>
<evidence type="ECO:0000256" key="1">
    <source>
        <dbReference type="SAM" id="MobiDB-lite"/>
    </source>
</evidence>
<dbReference type="GO" id="GO:0015833">
    <property type="term" value="P:peptide transport"/>
    <property type="evidence" value="ECO:0007669"/>
    <property type="project" value="TreeGrafter"/>
</dbReference>
<feature type="region of interest" description="Disordered" evidence="1">
    <location>
        <begin position="29"/>
        <end position="52"/>
    </location>
</feature>
<dbReference type="RefSeq" id="WP_106112416.1">
    <property type="nucleotide sequence ID" value="NZ_PVSR01000002.1"/>
</dbReference>